<evidence type="ECO:0000256" key="6">
    <source>
        <dbReference type="ARBA" id="ARBA00023242"/>
    </source>
</evidence>
<keyword evidence="7" id="KW-0137">Centromere</keyword>
<feature type="region of interest" description="Disordered" evidence="8">
    <location>
        <begin position="1"/>
        <end position="68"/>
    </location>
</feature>
<evidence type="ECO:0000256" key="7">
    <source>
        <dbReference type="ARBA" id="ARBA00023328"/>
    </source>
</evidence>
<sequence length="268" mass="29697">MKPARGSNRASSQAPNLKPKKKTDQTMVPQTPEHQDPQVSERNRGAHPNPARKRKAGGASSVPQKVKKEEKWKLMPVSSVVALENIMDLSILATLALRQKEKKGSQEHLNIMKTRFLAQCSELKVPLQKKADSEQSSQRHQEEAKKLLVGKTSLSSLEEDLRSVVRALETTDKQNVSLRHSCSELRKQVEEEFAKEARLRRIIPESESETTARKLGEILQTPGADRAAQALLLQAHKHADQLFNPGFTTTAAAPCSDLNAPKAVLTLV</sequence>
<keyword evidence="10" id="KW-1185">Reference proteome</keyword>
<name>A0AAQ4P4P8_GASAC</name>
<evidence type="ECO:0000313" key="10">
    <source>
        <dbReference type="Proteomes" id="UP000007635"/>
    </source>
</evidence>
<dbReference type="Ensembl" id="ENSGACT00000039324.1">
    <property type="protein sequence ID" value="ENSGACP00000033825.1"/>
    <property type="gene ID" value="ENSGACG00000028293.1"/>
</dbReference>
<reference evidence="9" key="2">
    <citation type="submission" date="2025-08" db="UniProtKB">
        <authorList>
            <consortium name="Ensembl"/>
        </authorList>
    </citation>
    <scope>IDENTIFICATION</scope>
</reference>
<feature type="compositionally biased region" description="Basic and acidic residues" evidence="8">
    <location>
        <begin position="33"/>
        <end position="44"/>
    </location>
</feature>
<proteinExistence type="inferred from homology"/>
<dbReference type="GO" id="GO:0005634">
    <property type="term" value="C:nucleus"/>
    <property type="evidence" value="ECO:0007669"/>
    <property type="project" value="UniProtKB-SubCell"/>
</dbReference>
<evidence type="ECO:0000256" key="2">
    <source>
        <dbReference type="ARBA" id="ARBA00004584"/>
    </source>
</evidence>
<dbReference type="Proteomes" id="UP000007635">
    <property type="component" value="Chromosome II"/>
</dbReference>
<reference evidence="9 10" key="1">
    <citation type="journal article" date="2021" name="G3 (Bethesda)">
        <title>Improved contiguity of the threespine stickleback genome using long-read sequencing.</title>
        <authorList>
            <person name="Nath S."/>
            <person name="Shaw D.E."/>
            <person name="White M.A."/>
        </authorList>
    </citation>
    <scope>NUCLEOTIDE SEQUENCE [LARGE SCALE GENOMIC DNA]</scope>
    <source>
        <strain evidence="9 10">Lake Benthic</strain>
    </source>
</reference>
<organism evidence="9 10">
    <name type="scientific">Gasterosteus aculeatus aculeatus</name>
    <name type="common">three-spined stickleback</name>
    <dbReference type="NCBI Taxonomy" id="481459"/>
    <lineage>
        <taxon>Eukaryota</taxon>
        <taxon>Metazoa</taxon>
        <taxon>Chordata</taxon>
        <taxon>Craniata</taxon>
        <taxon>Vertebrata</taxon>
        <taxon>Euteleostomi</taxon>
        <taxon>Actinopterygii</taxon>
        <taxon>Neopterygii</taxon>
        <taxon>Teleostei</taxon>
        <taxon>Neoteleostei</taxon>
        <taxon>Acanthomorphata</taxon>
        <taxon>Eupercaria</taxon>
        <taxon>Perciformes</taxon>
        <taxon>Cottioidei</taxon>
        <taxon>Gasterosteales</taxon>
        <taxon>Gasterosteidae</taxon>
        <taxon>Gasterosteus</taxon>
    </lineage>
</organism>
<evidence type="ECO:0000256" key="5">
    <source>
        <dbReference type="ARBA" id="ARBA00022454"/>
    </source>
</evidence>
<evidence type="ECO:0000256" key="1">
    <source>
        <dbReference type="ARBA" id="ARBA00004123"/>
    </source>
</evidence>
<dbReference type="PANTHER" id="PTHR31345">
    <property type="entry name" value="CENTROMERE PROTEIN Q"/>
    <property type="match status" value="1"/>
</dbReference>
<evidence type="ECO:0000256" key="4">
    <source>
        <dbReference type="ARBA" id="ARBA00016397"/>
    </source>
</evidence>
<dbReference type="GO" id="GO:0000775">
    <property type="term" value="C:chromosome, centromeric region"/>
    <property type="evidence" value="ECO:0007669"/>
    <property type="project" value="UniProtKB-SubCell"/>
</dbReference>
<dbReference type="InterPro" id="IPR025212">
    <property type="entry name" value="CAD_CENP-Q"/>
</dbReference>
<protein>
    <recommendedName>
        <fullName evidence="4">Centromere protein Q</fullName>
    </recommendedName>
</protein>
<accession>A0AAQ4P4P8</accession>
<evidence type="ECO:0000256" key="8">
    <source>
        <dbReference type="SAM" id="MobiDB-lite"/>
    </source>
</evidence>
<keyword evidence="6" id="KW-0539">Nucleus</keyword>
<comment type="subcellular location">
    <subcellularLocation>
        <location evidence="2">Chromosome</location>
        <location evidence="2">Centromere</location>
    </subcellularLocation>
    <subcellularLocation>
        <location evidence="1">Nucleus</location>
    </subcellularLocation>
</comment>
<dbReference type="GeneTree" id="ENSGT00940000177906"/>
<dbReference type="PANTHER" id="PTHR31345:SF3">
    <property type="entry name" value="CENTROMERE PROTEIN Q"/>
    <property type="match status" value="1"/>
</dbReference>
<comment type="similarity">
    <text evidence="3">Belongs to the CENP-Q/OKP1 family.</text>
</comment>
<reference evidence="9" key="3">
    <citation type="submission" date="2025-09" db="UniProtKB">
        <authorList>
            <consortium name="Ensembl"/>
        </authorList>
    </citation>
    <scope>IDENTIFICATION</scope>
</reference>
<dbReference type="AlphaFoldDB" id="A0AAQ4P4P8"/>
<evidence type="ECO:0000256" key="3">
    <source>
        <dbReference type="ARBA" id="ARBA00008191"/>
    </source>
</evidence>
<evidence type="ECO:0000313" key="9">
    <source>
        <dbReference type="Ensembl" id="ENSGACP00000033825.1"/>
    </source>
</evidence>
<keyword evidence="5" id="KW-0158">Chromosome</keyword>